<reference evidence="17 19" key="1">
    <citation type="journal article" date="2009" name="PLoS Biol.">
        <title>Lineage-specific biology revealed by a finished genome assembly of the mouse.</title>
        <authorList>
            <consortium name="Mouse Genome Sequencing Consortium"/>
            <person name="Church D.M."/>
            <person name="Goodstadt L."/>
            <person name="Hillier L.W."/>
            <person name="Zody M.C."/>
            <person name="Goldstein S."/>
            <person name="She X."/>
            <person name="Bult C.J."/>
            <person name="Agarwala R."/>
            <person name="Cherry J.L."/>
            <person name="DiCuccio M."/>
            <person name="Hlavina W."/>
            <person name="Kapustin Y."/>
            <person name="Meric P."/>
            <person name="Maglott D."/>
            <person name="Birtle Z."/>
            <person name="Marques A.C."/>
            <person name="Graves T."/>
            <person name="Zhou S."/>
            <person name="Teague B."/>
            <person name="Potamousis K."/>
            <person name="Churas C."/>
            <person name="Place M."/>
            <person name="Herschleb J."/>
            <person name="Runnheim R."/>
            <person name="Forrest D."/>
            <person name="Amos-Landgraf J."/>
            <person name="Schwartz D.C."/>
            <person name="Cheng Z."/>
            <person name="Lindblad-Toh K."/>
            <person name="Eichler E.E."/>
            <person name="Ponting C.P."/>
        </authorList>
    </citation>
    <scope>NUCLEOTIDE SEQUENCE [LARGE SCALE GENOMIC DNA]</scope>
    <source>
        <strain evidence="17 19">C57BL/6J</strain>
    </source>
</reference>
<evidence type="ECO:0000256" key="11">
    <source>
        <dbReference type="ARBA" id="ARBA00023224"/>
    </source>
</evidence>
<feature type="transmembrane region" description="Helical" evidence="15">
    <location>
        <begin position="146"/>
        <end position="166"/>
    </location>
</feature>
<dbReference type="PANTHER" id="PTHR11394:SF49">
    <property type="entry name" value="TASTE RECEPTOR TYPE 2 MEMBER 3"/>
    <property type="match status" value="1"/>
</dbReference>
<evidence type="ECO:0000256" key="10">
    <source>
        <dbReference type="ARBA" id="ARBA00023180"/>
    </source>
</evidence>
<comment type="function">
    <text evidence="12">Gustducin-coupled receptor implicated in the perception of bitter compounds in the oral cavity and the gastrointestinal tract. Signals through PLCB2 and the calcium-regulated cation channel TRPM5.</text>
</comment>
<evidence type="ECO:0000256" key="14">
    <source>
        <dbReference type="RuleBase" id="RU004424"/>
    </source>
</evidence>
<dbReference type="Ensembl" id="ENSMUST00000064932.6">
    <property type="protein sequence ID" value="ENSMUSP00000063743.5"/>
    <property type="gene ID" value="ENSMUSG00000052850.6"/>
</dbReference>
<dbReference type="Gene3D" id="1.20.1070.10">
    <property type="entry name" value="Rhodopsin 7-helix transmembrane proteins"/>
    <property type="match status" value="1"/>
</dbReference>
<evidence type="ECO:0000256" key="9">
    <source>
        <dbReference type="ARBA" id="ARBA00023170"/>
    </source>
</evidence>
<dbReference type="AGR" id="MGI:3606604"/>
<dbReference type="AlphaFoldDB" id="A0A0R4J0T3"/>
<evidence type="ECO:0000256" key="15">
    <source>
        <dbReference type="SAM" id="Phobius"/>
    </source>
</evidence>
<feature type="transmembrane region" description="Helical" evidence="15">
    <location>
        <begin position="281"/>
        <end position="304"/>
    </location>
</feature>
<dbReference type="FunFam" id="1.20.1070.10:FF:000042">
    <property type="entry name" value="Taste receptor type 2 member 7"/>
    <property type="match status" value="1"/>
</dbReference>
<dbReference type="PhylomeDB" id="A0A0R4J0T3"/>
<keyword evidence="10" id="KW-0325">Glycoprotein</keyword>
<feature type="transmembrane region" description="Helical" evidence="15">
    <location>
        <begin position="20"/>
        <end position="47"/>
    </location>
</feature>
<evidence type="ECO:0000256" key="2">
    <source>
        <dbReference type="ARBA" id="ARBA00007376"/>
    </source>
</evidence>
<dbReference type="GO" id="GO:0004930">
    <property type="term" value="F:G protein-coupled receptor activity"/>
    <property type="evidence" value="ECO:0007669"/>
    <property type="project" value="UniProtKB-KW"/>
</dbReference>
<comment type="subcellular location">
    <subcellularLocation>
        <location evidence="1 14">Membrane</location>
        <topology evidence="1 14">Multi-pass membrane protein</topology>
    </subcellularLocation>
</comment>
<evidence type="ECO:0000256" key="6">
    <source>
        <dbReference type="ARBA" id="ARBA00022989"/>
    </source>
</evidence>
<keyword evidence="3 14" id="KW-0919">Taste</keyword>
<keyword evidence="6 15" id="KW-1133">Transmembrane helix</keyword>
<evidence type="ECO:0000256" key="13">
    <source>
        <dbReference type="RuleBase" id="RU004423"/>
    </source>
</evidence>
<feature type="transmembrane region" description="Helical" evidence="15">
    <location>
        <begin position="249"/>
        <end position="269"/>
    </location>
</feature>
<keyword evidence="5 14" id="KW-0812">Transmembrane</keyword>
<dbReference type="PANTHER" id="PTHR11394">
    <property type="entry name" value="TASTE RECEPTOR TYPE 2"/>
    <property type="match status" value="1"/>
</dbReference>
<evidence type="ECO:0000256" key="4">
    <source>
        <dbReference type="ARBA" id="ARBA00022606"/>
    </source>
</evidence>
<evidence type="ECO:0000313" key="17">
    <source>
        <dbReference type="Ensembl" id="ENSMUSP00000063743.5"/>
    </source>
</evidence>
<evidence type="ECO:0000256" key="8">
    <source>
        <dbReference type="ARBA" id="ARBA00023136"/>
    </source>
</evidence>
<keyword evidence="4 14" id="KW-0716">Sensory transduction</keyword>
<keyword evidence="8 14" id="KW-0472">Membrane</keyword>
<dbReference type="Pfam" id="PF05296">
    <property type="entry name" value="TAS2R"/>
    <property type="match status" value="1"/>
</dbReference>
<keyword evidence="19" id="KW-1185">Reference proteome</keyword>
<dbReference type="SUPFAM" id="SSF81321">
    <property type="entry name" value="Family A G protein-coupled receptor-like"/>
    <property type="match status" value="1"/>
</dbReference>
<dbReference type="CTD" id="574417"/>
<accession>A0A0R4J0T3</accession>
<evidence type="ECO:0000256" key="3">
    <source>
        <dbReference type="ARBA" id="ARBA00022480"/>
    </source>
</evidence>
<evidence type="ECO:0000256" key="1">
    <source>
        <dbReference type="ARBA" id="ARBA00004141"/>
    </source>
</evidence>
<gene>
    <name evidence="17 18" type="primary">Tas2r137</name>
</gene>
<dbReference type="GO" id="GO:0033038">
    <property type="term" value="F:bitter taste receptor activity"/>
    <property type="evidence" value="ECO:0007669"/>
    <property type="project" value="Ensembl"/>
</dbReference>
<reference evidence="17" key="4">
    <citation type="submission" date="2025-09" db="UniProtKB">
        <authorList>
            <consortium name="Ensembl"/>
        </authorList>
    </citation>
    <scope>IDENTIFICATION</scope>
    <source>
        <strain evidence="17">C57BL/6J</strain>
    </source>
</reference>
<dbReference type="Antibodypedia" id="32506">
    <property type="antibodies" value="103 antibodies from 20 providers"/>
</dbReference>
<dbReference type="SMR" id="A0A0R4J0T3"/>
<dbReference type="MGI" id="MGI:3606604">
    <property type="gene designation" value="Tas2r137"/>
</dbReference>
<name>A0A0R4J0T3_MOUSE</name>
<sequence length="333" mass="38227">MRFMNRTSKDQGGLNSNMFGFIEGVFLVLTITEFILGNLVNGFIVSINSSYWFKSKKISLSNFIITSLALFRIFLLWIIFIDSLIIVFSYQTHDSGIMMQLIDVFWTFTNHFSIWLISCLSVFYCLKIASFSHPSFLWLKWRASRVVVGMLWGALLLSCVSTMSLMNEFKIYSALTRSKDTPNMTEYIRLKRQEYNLMHVLGNLWKIPSLIVSLVAYLLLLLSLGKHTQQMQQYSIDSRDQSAEAHKRAMRIISSFLLFFLFYFLSFMILSSSRFLPETRIARIIGVVISMSYLVGDSFILIVCNNKLKHTFVAMLPCECGHLKPGSKGPSAS</sequence>
<dbReference type="Proteomes" id="UP000000589">
    <property type="component" value="Chromosome 6"/>
</dbReference>
<dbReference type="Bgee" id="ENSMUSG00000052850">
    <property type="expression patterns" value="Expressed in mesodermal cell in embryo and 2 other cell types or tissues"/>
</dbReference>
<evidence type="ECO:0000313" key="19">
    <source>
        <dbReference type="Proteomes" id="UP000000589"/>
    </source>
</evidence>
<reference evidence="17" key="3">
    <citation type="submission" date="2025-08" db="UniProtKB">
        <authorList>
            <consortium name="Ensembl"/>
        </authorList>
    </citation>
    <scope>IDENTIFICATION</scope>
    <source>
        <strain evidence="17">C57BL/6J</strain>
    </source>
</reference>
<dbReference type="CDD" id="cd15020">
    <property type="entry name" value="7tm_TAS2R3"/>
    <property type="match status" value="1"/>
</dbReference>
<dbReference type="InterPro" id="IPR007960">
    <property type="entry name" value="TAS2R"/>
</dbReference>
<protein>
    <recommendedName>
        <fullName evidence="14">Taste receptor type 2</fullName>
    </recommendedName>
</protein>
<dbReference type="VEuPathDB" id="HostDB:ENSMUSG00000052850"/>
<dbReference type="GeneTree" id="ENSGT01150000286975"/>
<dbReference type="InterPro" id="IPR017452">
    <property type="entry name" value="GPCR_Rhodpsn_7TM"/>
</dbReference>
<feature type="transmembrane region" description="Helical" evidence="15">
    <location>
        <begin position="68"/>
        <end position="92"/>
    </location>
</feature>
<evidence type="ECO:0000256" key="7">
    <source>
        <dbReference type="ARBA" id="ARBA00023040"/>
    </source>
</evidence>
<dbReference type="OMA" id="IDIFWTF"/>
<evidence type="ECO:0000256" key="5">
    <source>
        <dbReference type="ARBA" id="ARBA00022692"/>
    </source>
</evidence>
<organism evidence="17 19">
    <name type="scientific">Mus musculus</name>
    <name type="common">Mouse</name>
    <dbReference type="NCBI Taxonomy" id="10090"/>
    <lineage>
        <taxon>Eukaryota</taxon>
        <taxon>Metazoa</taxon>
        <taxon>Chordata</taxon>
        <taxon>Craniata</taxon>
        <taxon>Vertebrata</taxon>
        <taxon>Euteleostomi</taxon>
        <taxon>Mammalia</taxon>
        <taxon>Eutheria</taxon>
        <taxon>Euarchontoglires</taxon>
        <taxon>Glires</taxon>
        <taxon>Rodentia</taxon>
        <taxon>Myomorpha</taxon>
        <taxon>Muroidea</taxon>
        <taxon>Muridae</taxon>
        <taxon>Murinae</taxon>
        <taxon>Mus</taxon>
        <taxon>Mus</taxon>
    </lineage>
</organism>
<dbReference type="RefSeq" id="NP_001020556.1">
    <property type="nucleotide sequence ID" value="NM_001025385.1"/>
</dbReference>
<feature type="transmembrane region" description="Helical" evidence="15">
    <location>
        <begin position="204"/>
        <end position="224"/>
    </location>
</feature>
<dbReference type="KEGG" id="mmu:574417"/>
<dbReference type="GeneID" id="574417"/>
<keyword evidence="9 14" id="KW-0675">Receptor</keyword>
<evidence type="ECO:0000256" key="12">
    <source>
        <dbReference type="ARBA" id="ARBA00025304"/>
    </source>
</evidence>
<proteinExistence type="inferred from homology"/>
<evidence type="ECO:0000259" key="16">
    <source>
        <dbReference type="PROSITE" id="PS50262"/>
    </source>
</evidence>
<evidence type="ECO:0000313" key="18">
    <source>
        <dbReference type="MGI" id="MGI:3606604"/>
    </source>
</evidence>
<comment type="similarity">
    <text evidence="2 13">Belongs to the G-protein coupled receptor T2R family.</text>
</comment>
<dbReference type="PROSITE" id="PS50262">
    <property type="entry name" value="G_PROTEIN_RECEP_F1_2"/>
    <property type="match status" value="1"/>
</dbReference>
<reference evidence="17 19" key="2">
    <citation type="journal article" date="2011" name="PLoS Biol.">
        <title>Modernizing reference genome assemblies.</title>
        <authorList>
            <person name="Church D.M."/>
            <person name="Schneider V.A."/>
            <person name="Graves T."/>
            <person name="Auger K."/>
            <person name="Cunningham F."/>
            <person name="Bouk N."/>
            <person name="Chen H.C."/>
            <person name="Agarwala R."/>
            <person name="McLaren W.M."/>
            <person name="Ritchie G.R."/>
            <person name="Albracht D."/>
            <person name="Kremitzki M."/>
            <person name="Rock S."/>
            <person name="Kotkiewicz H."/>
            <person name="Kremitzki C."/>
            <person name="Wollam A."/>
            <person name="Trani L."/>
            <person name="Fulton L."/>
            <person name="Fulton R."/>
            <person name="Matthews L."/>
            <person name="Whitehead S."/>
            <person name="Chow W."/>
            <person name="Torrance J."/>
            <person name="Dunn M."/>
            <person name="Harden G."/>
            <person name="Threadgold G."/>
            <person name="Wood J."/>
            <person name="Collins J."/>
            <person name="Heath P."/>
            <person name="Griffiths G."/>
            <person name="Pelan S."/>
            <person name="Grafham D."/>
            <person name="Eichler E.E."/>
            <person name="Weinstock G."/>
            <person name="Mardis E.R."/>
            <person name="Wilson R.K."/>
            <person name="Howe K."/>
            <person name="Flicek P."/>
            <person name="Hubbard T."/>
        </authorList>
    </citation>
    <scope>NUCLEOTIDE SEQUENCE [LARGE SCALE GENOMIC DNA]</scope>
    <source>
        <strain evidence="17 19">C57BL/6J</strain>
    </source>
</reference>
<feature type="transmembrane region" description="Helical" evidence="15">
    <location>
        <begin position="104"/>
        <end position="126"/>
    </location>
</feature>
<dbReference type="OrthoDB" id="8876749at2759"/>
<dbReference type="GO" id="GO:0016020">
    <property type="term" value="C:membrane"/>
    <property type="evidence" value="ECO:0007669"/>
    <property type="project" value="UniProtKB-SubCell"/>
</dbReference>
<keyword evidence="7 14" id="KW-0297">G-protein coupled receptor</keyword>
<dbReference type="BioGRID-ORCS" id="574417">
    <property type="hits" value="3 hits in 77 CRISPR screens"/>
</dbReference>
<feature type="domain" description="G-protein coupled receptors family 1 profile" evidence="16">
    <location>
        <begin position="37"/>
        <end position="301"/>
    </location>
</feature>
<keyword evidence="11 14" id="KW-0807">Transducer</keyword>